<reference evidence="2" key="1">
    <citation type="submission" date="2018-05" db="EMBL/GenBank/DDBJ databases">
        <authorList>
            <person name="Lanie J.A."/>
            <person name="Ng W.-L."/>
            <person name="Kazmierczak K.M."/>
            <person name="Andrzejewski T.M."/>
            <person name="Davidsen T.M."/>
            <person name="Wayne K.J."/>
            <person name="Tettelin H."/>
            <person name="Glass J.I."/>
            <person name="Rusch D."/>
            <person name="Podicherti R."/>
            <person name="Tsui H.-C.T."/>
            <person name="Winkler M.E."/>
        </authorList>
    </citation>
    <scope>NUCLEOTIDE SEQUENCE</scope>
</reference>
<dbReference type="Pfam" id="PF01571">
    <property type="entry name" value="GCV_T"/>
    <property type="match status" value="1"/>
</dbReference>
<dbReference type="PANTHER" id="PTHR43757:SF2">
    <property type="entry name" value="AMINOMETHYLTRANSFERASE, MITOCHONDRIAL"/>
    <property type="match status" value="1"/>
</dbReference>
<gene>
    <name evidence="2" type="ORF">METZ01_LOCUS411796</name>
</gene>
<dbReference type="InterPro" id="IPR006222">
    <property type="entry name" value="GCVT_N"/>
</dbReference>
<protein>
    <recommendedName>
        <fullName evidence="1">GCVT N-terminal domain-containing protein</fullName>
    </recommendedName>
</protein>
<dbReference type="Gene3D" id="3.30.1360.120">
    <property type="entry name" value="Probable tRNA modification gtpase trme, domain 1"/>
    <property type="match status" value="1"/>
</dbReference>
<dbReference type="EMBL" id="UINC01160345">
    <property type="protein sequence ID" value="SVD58942.1"/>
    <property type="molecule type" value="Genomic_DNA"/>
</dbReference>
<dbReference type="InterPro" id="IPR028896">
    <property type="entry name" value="GcvT/YgfZ/DmdA"/>
</dbReference>
<dbReference type="InterPro" id="IPR027266">
    <property type="entry name" value="TrmE/GcvT-like"/>
</dbReference>
<sequence length="102" mass="11122">MGKSTHKILPLAATHERAGALLTSIDGWQLPARYSDPQVEYSDGKHKAALLDKSQTGRIRITGNDGLDLLNRLSTNKLDDLKPGECAQTILTSNKGRIIDLL</sequence>
<evidence type="ECO:0000259" key="1">
    <source>
        <dbReference type="Pfam" id="PF01571"/>
    </source>
</evidence>
<feature type="non-terminal residue" evidence="2">
    <location>
        <position position="102"/>
    </location>
</feature>
<organism evidence="2">
    <name type="scientific">marine metagenome</name>
    <dbReference type="NCBI Taxonomy" id="408172"/>
    <lineage>
        <taxon>unclassified sequences</taxon>
        <taxon>metagenomes</taxon>
        <taxon>ecological metagenomes</taxon>
    </lineage>
</organism>
<dbReference type="AlphaFoldDB" id="A0A382WJI1"/>
<name>A0A382WJI1_9ZZZZ</name>
<evidence type="ECO:0000313" key="2">
    <source>
        <dbReference type="EMBL" id="SVD58942.1"/>
    </source>
</evidence>
<dbReference type="PANTHER" id="PTHR43757">
    <property type="entry name" value="AMINOMETHYLTRANSFERASE"/>
    <property type="match status" value="1"/>
</dbReference>
<dbReference type="SUPFAM" id="SSF103025">
    <property type="entry name" value="Folate-binding domain"/>
    <property type="match status" value="1"/>
</dbReference>
<proteinExistence type="predicted"/>
<accession>A0A382WJI1</accession>
<feature type="domain" description="GCVT N-terminal" evidence="1">
    <location>
        <begin position="13"/>
        <end position="100"/>
    </location>
</feature>